<evidence type="ECO:0000313" key="5">
    <source>
        <dbReference type="Proteomes" id="UP000027037"/>
    </source>
</evidence>
<accession>A0A062UAW7</accession>
<dbReference type="InterPro" id="IPR029069">
    <property type="entry name" value="HotDog_dom_sf"/>
</dbReference>
<feature type="domain" description="Peroxisomal multifunctional enzyme type 2-like N-terminal" evidence="3">
    <location>
        <begin position="27"/>
        <end position="151"/>
    </location>
</feature>
<dbReference type="PATRIC" id="fig|1280946.3.peg.2593"/>
<dbReference type="GO" id="GO:0003857">
    <property type="term" value="F:(3S)-3-hydroxyacyl-CoA dehydrogenase (NAD+) activity"/>
    <property type="evidence" value="ECO:0007669"/>
    <property type="project" value="TreeGrafter"/>
</dbReference>
<dbReference type="SUPFAM" id="SSF54637">
    <property type="entry name" value="Thioesterase/thiol ester dehydrase-isomerase"/>
    <property type="match status" value="2"/>
</dbReference>
<feature type="domain" description="MaoC-like" evidence="2">
    <location>
        <begin position="168"/>
        <end position="273"/>
    </location>
</feature>
<dbReference type="RefSeq" id="WP_051601494.1">
    <property type="nucleotide sequence ID" value="NZ_AWFF01000054.1"/>
</dbReference>
<protein>
    <recommendedName>
        <fullName evidence="6">MaoC-like domain-containing protein</fullName>
    </recommendedName>
</protein>
<evidence type="ECO:0000313" key="4">
    <source>
        <dbReference type="EMBL" id="KCZ53275.1"/>
    </source>
</evidence>
<evidence type="ECO:0000259" key="3">
    <source>
        <dbReference type="Pfam" id="PF22622"/>
    </source>
</evidence>
<dbReference type="Pfam" id="PF22622">
    <property type="entry name" value="MFE-2_hydrat-2_N"/>
    <property type="match status" value="1"/>
</dbReference>
<dbReference type="InterPro" id="IPR054357">
    <property type="entry name" value="MFE-2_N"/>
</dbReference>
<proteinExistence type="predicted"/>
<dbReference type="PANTHER" id="PTHR13078">
    <property type="entry name" value="PEROXISOMAL MULTIFUNCTIONAL ENZYME TYPE 2-RELATED"/>
    <property type="match status" value="1"/>
</dbReference>
<dbReference type="eggNOG" id="COG2030">
    <property type="taxonomic scope" value="Bacteria"/>
</dbReference>
<dbReference type="EMBL" id="AWFF01000054">
    <property type="protein sequence ID" value="KCZ53275.1"/>
    <property type="molecule type" value="Genomic_DNA"/>
</dbReference>
<dbReference type="Pfam" id="PF01575">
    <property type="entry name" value="MaoC_dehydratas"/>
    <property type="match status" value="1"/>
</dbReference>
<feature type="region of interest" description="Disordered" evidence="1">
    <location>
        <begin position="155"/>
        <end position="174"/>
    </location>
</feature>
<feature type="compositionally biased region" description="Basic and acidic residues" evidence="1">
    <location>
        <begin position="164"/>
        <end position="174"/>
    </location>
</feature>
<comment type="caution">
    <text evidence="4">The sequence shown here is derived from an EMBL/GenBank/DDBJ whole genome shotgun (WGS) entry which is preliminary data.</text>
</comment>
<dbReference type="InterPro" id="IPR002539">
    <property type="entry name" value="MaoC-like_dom"/>
</dbReference>
<dbReference type="AlphaFoldDB" id="A0A062UAW7"/>
<organism evidence="4 5">
    <name type="scientific">Hyphomonas beringensis</name>
    <dbReference type="NCBI Taxonomy" id="1280946"/>
    <lineage>
        <taxon>Bacteria</taxon>
        <taxon>Pseudomonadati</taxon>
        <taxon>Pseudomonadota</taxon>
        <taxon>Alphaproteobacteria</taxon>
        <taxon>Hyphomonadales</taxon>
        <taxon>Hyphomonadaceae</taxon>
        <taxon>Hyphomonas</taxon>
    </lineage>
</organism>
<dbReference type="Proteomes" id="UP000027037">
    <property type="component" value="Unassembled WGS sequence"/>
</dbReference>
<dbReference type="PANTHER" id="PTHR13078:SF56">
    <property type="entry name" value="PEROXISOMAL MULTIFUNCTIONAL ENZYME TYPE 2"/>
    <property type="match status" value="1"/>
</dbReference>
<dbReference type="CDD" id="cd03448">
    <property type="entry name" value="HDE_HSD"/>
    <property type="match status" value="1"/>
</dbReference>
<gene>
    <name evidence="4" type="ORF">HY29_03400</name>
</gene>
<reference evidence="4 5" key="1">
    <citation type="journal article" date="2014" name="Antonie Van Leeuwenhoek">
        <title>Hyphomonas beringensis sp. nov. and Hyphomonas chukchiensis sp. nov., isolated from surface seawater of the Bering Sea and Chukchi Sea.</title>
        <authorList>
            <person name="Li C."/>
            <person name="Lai Q."/>
            <person name="Li G."/>
            <person name="Dong C."/>
            <person name="Wang J."/>
            <person name="Liao Y."/>
            <person name="Shao Z."/>
        </authorList>
    </citation>
    <scope>NUCLEOTIDE SEQUENCE [LARGE SCALE GENOMIC DNA]</scope>
    <source>
        <strain evidence="4 5">25B14_1</strain>
    </source>
</reference>
<dbReference type="Gene3D" id="3.10.129.10">
    <property type="entry name" value="Hotdog Thioesterase"/>
    <property type="match status" value="1"/>
</dbReference>
<evidence type="ECO:0000259" key="2">
    <source>
        <dbReference type="Pfam" id="PF01575"/>
    </source>
</evidence>
<keyword evidence="5" id="KW-1185">Reference proteome</keyword>
<dbReference type="GO" id="GO:0006635">
    <property type="term" value="P:fatty acid beta-oxidation"/>
    <property type="evidence" value="ECO:0007669"/>
    <property type="project" value="TreeGrafter"/>
</dbReference>
<dbReference type="GO" id="GO:0044594">
    <property type="term" value="F:17-beta-hydroxysteroid dehydrogenase (NAD+) activity"/>
    <property type="evidence" value="ECO:0007669"/>
    <property type="project" value="TreeGrafter"/>
</dbReference>
<name>A0A062UAW7_9PROT</name>
<dbReference type="STRING" id="1280946.HY29_03400"/>
<evidence type="ECO:0008006" key="6">
    <source>
        <dbReference type="Google" id="ProtNLM"/>
    </source>
</evidence>
<dbReference type="GO" id="GO:0004300">
    <property type="term" value="F:enoyl-CoA hydratase activity"/>
    <property type="evidence" value="ECO:0007669"/>
    <property type="project" value="TreeGrafter"/>
</dbReference>
<evidence type="ECO:0000256" key="1">
    <source>
        <dbReference type="SAM" id="MobiDB-lite"/>
    </source>
</evidence>
<sequence>MAFKRDPSLPPIDYERIMALTKSARHEWTEKDVIIYALGIGLAQGPMNCEELKFAYEDGLKVFPTFPIAVGFHGNAMEDVGIDYRYVLHGEQAITLHRPLPFIGQVNATSKMVGAWDKGEGRGAVFSHEKIMTLDGDTKPLATIRTTAFARAEGGFGGPQIEQPKPHQPPERAPDRTVRIATTPNQALLYRLSGDLNPLHADPDTAIAAGFPRPILHGLCSFAICCRAVLTEFCDLDPSRIIHHEARFSSPVYPGEVLSIDLWKDGETVSFEARIEDRNIVAVRSGKTILSA</sequence>